<reference evidence="2 3" key="1">
    <citation type="submission" date="2018-02" db="EMBL/GenBank/DDBJ databases">
        <authorList>
            <person name="Cohen D.B."/>
            <person name="Kent A.D."/>
        </authorList>
    </citation>
    <scope>NUCLEOTIDE SEQUENCE [LARGE SCALE GENOMIC DNA]</scope>
    <source>
        <strain evidence="2 3">CCAP 1448/3</strain>
    </source>
</reference>
<sequence>MPDIKQISDDLSVASQVTPEQLQQVATKGFRSVLNLRSPQEEGFLTNEPQQVASLGLEYTNIPVNPSEINDALATEILQKIDELPKPTLIHCASGLRAGAMAFMHLATSENLNPEQVFAKAGELGFDCSSNPQLKQFLTNYILQHSSSS</sequence>
<dbReference type="Pfam" id="PF04273">
    <property type="entry name" value="BLH_phosphatase"/>
    <property type="match status" value="1"/>
</dbReference>
<dbReference type="Gene3D" id="3.90.190.10">
    <property type="entry name" value="Protein tyrosine phosphatase superfamily"/>
    <property type="match status" value="1"/>
</dbReference>
<accession>A0A2T1BWV1</accession>
<reference evidence="2 3" key="2">
    <citation type="submission" date="2018-03" db="EMBL/GenBank/DDBJ databases">
        <title>The ancient ancestry and fast evolution of plastids.</title>
        <authorList>
            <person name="Moore K.R."/>
            <person name="Magnabosco C."/>
            <person name="Momper L."/>
            <person name="Gold D.A."/>
            <person name="Bosak T."/>
            <person name="Fournier G.P."/>
        </authorList>
    </citation>
    <scope>NUCLEOTIDE SEQUENCE [LARGE SCALE GENOMIC DNA]</scope>
    <source>
        <strain evidence="2 3">CCAP 1448/3</strain>
    </source>
</reference>
<evidence type="ECO:0000259" key="1">
    <source>
        <dbReference type="Pfam" id="PF04273"/>
    </source>
</evidence>
<name>A0A2T1BWV1_9CYAN</name>
<proteinExistence type="predicted"/>
<dbReference type="InterPro" id="IPR005939">
    <property type="entry name" value="BLH_phosphatase-like"/>
</dbReference>
<dbReference type="SUPFAM" id="SSF52799">
    <property type="entry name" value="(Phosphotyrosine protein) phosphatases II"/>
    <property type="match status" value="1"/>
</dbReference>
<feature type="domain" description="Beta-lactamase hydrolase-like protein phosphatase-like" evidence="1">
    <location>
        <begin position="3"/>
        <end position="99"/>
    </location>
</feature>
<dbReference type="CDD" id="cd14503">
    <property type="entry name" value="PTP-bact"/>
    <property type="match status" value="1"/>
</dbReference>
<dbReference type="RefSeq" id="WP_106291862.1">
    <property type="nucleotide sequence ID" value="NZ_CAWNTC010000004.1"/>
</dbReference>
<protein>
    <submittedName>
        <fullName evidence="2">Phosphatase</fullName>
    </submittedName>
</protein>
<dbReference type="EMBL" id="PVWJ01000200">
    <property type="protein sequence ID" value="PSB00495.1"/>
    <property type="molecule type" value="Genomic_DNA"/>
</dbReference>
<dbReference type="GO" id="GO:0016787">
    <property type="term" value="F:hydrolase activity"/>
    <property type="evidence" value="ECO:0007669"/>
    <property type="project" value="InterPro"/>
</dbReference>
<evidence type="ECO:0000313" key="2">
    <source>
        <dbReference type="EMBL" id="PSB00495.1"/>
    </source>
</evidence>
<dbReference type="OrthoDB" id="531258at2"/>
<comment type="caution">
    <text evidence="2">The sequence shown here is derived from an EMBL/GenBank/DDBJ whole genome shotgun (WGS) entry which is preliminary data.</text>
</comment>
<organism evidence="2 3">
    <name type="scientific">Merismopedia glauca CCAP 1448/3</name>
    <dbReference type="NCBI Taxonomy" id="1296344"/>
    <lineage>
        <taxon>Bacteria</taxon>
        <taxon>Bacillati</taxon>
        <taxon>Cyanobacteriota</taxon>
        <taxon>Cyanophyceae</taxon>
        <taxon>Synechococcales</taxon>
        <taxon>Merismopediaceae</taxon>
        <taxon>Merismopedia</taxon>
    </lineage>
</organism>
<keyword evidence="3" id="KW-1185">Reference proteome</keyword>
<dbReference type="AlphaFoldDB" id="A0A2T1BWV1"/>
<evidence type="ECO:0000313" key="3">
    <source>
        <dbReference type="Proteomes" id="UP000238762"/>
    </source>
</evidence>
<gene>
    <name evidence="2" type="ORF">C7B64_23210</name>
</gene>
<dbReference type="InterPro" id="IPR029021">
    <property type="entry name" value="Prot-tyrosine_phosphatase-like"/>
</dbReference>
<dbReference type="Proteomes" id="UP000238762">
    <property type="component" value="Unassembled WGS sequence"/>
</dbReference>